<dbReference type="InterPro" id="IPR033712">
    <property type="entry name" value="Pumilio_RNA-bd"/>
</dbReference>
<dbReference type="AlphaFoldDB" id="A0A835R955"/>
<feature type="repeat" description="Pumilio" evidence="4">
    <location>
        <begin position="724"/>
        <end position="763"/>
    </location>
</feature>
<evidence type="ECO:0000259" key="5">
    <source>
        <dbReference type="PROSITE" id="PS50303"/>
    </source>
</evidence>
<dbReference type="OrthoDB" id="668540at2759"/>
<dbReference type="InterPro" id="IPR033133">
    <property type="entry name" value="PUM-HD"/>
</dbReference>
<feature type="domain" description="PUM-HD" evidence="5">
    <location>
        <begin position="446"/>
        <end position="789"/>
    </location>
</feature>
<feature type="repeat" description="Pumilio" evidence="4">
    <location>
        <begin position="688"/>
        <end position="723"/>
    </location>
</feature>
<dbReference type="PROSITE" id="PS50303">
    <property type="entry name" value="PUM_HD"/>
    <property type="match status" value="1"/>
</dbReference>
<feature type="repeat" description="Pumilio" evidence="4">
    <location>
        <begin position="652"/>
        <end position="687"/>
    </location>
</feature>
<evidence type="ECO:0000256" key="4">
    <source>
        <dbReference type="PROSITE-ProRule" id="PRU00317"/>
    </source>
</evidence>
<gene>
    <name evidence="6" type="ORF">HPP92_011789</name>
</gene>
<evidence type="ECO:0000313" key="7">
    <source>
        <dbReference type="Proteomes" id="UP000639772"/>
    </source>
</evidence>
<feature type="repeat" description="Pumilio" evidence="4">
    <location>
        <begin position="504"/>
        <end position="539"/>
    </location>
</feature>
<dbReference type="CDD" id="cd07920">
    <property type="entry name" value="Pumilio"/>
    <property type="match status" value="1"/>
</dbReference>
<dbReference type="Proteomes" id="UP000639772">
    <property type="component" value="Unassembled WGS sequence"/>
</dbReference>
<feature type="repeat" description="Pumilio" evidence="4">
    <location>
        <begin position="614"/>
        <end position="651"/>
    </location>
</feature>
<name>A0A835R955_VANPL</name>
<dbReference type="GO" id="GO:0003729">
    <property type="term" value="F:mRNA binding"/>
    <property type="evidence" value="ECO:0007669"/>
    <property type="project" value="TreeGrafter"/>
</dbReference>
<evidence type="ECO:0000256" key="3">
    <source>
        <dbReference type="ARBA" id="ARBA00058490"/>
    </source>
</evidence>
<comment type="caution">
    <text evidence="6">The sequence shown here is derived from an EMBL/GenBank/DDBJ whole genome shotgun (WGS) entry which is preliminary data.</text>
</comment>
<sequence>MFGINQGFRGFALLAHLKLCSRGYCTDHPVQVMEGGDMDEFERLLGEIPNVTSGNNLSAQGSPNGTFQELDLIPEELEKGPSSSSKVSNLCNSSKPAKCQGSMLLYGGSSFPTSLDDQNIRRRGSSHEIPKHANKVSKDSFGYDAADIHFSSSLRNMNGMALPNVQLESQSSGLKFVMPDVYEPKRTTDSLLGDLSGHWKLVPINTMAMPINPGMNNCQLLPSFQGVELPNFVRPGYHVHAQSHPTHITQPNVGWHGLEEKYGQFQQQLLLAKQLQNPEVLRKRMNFGMGPLVRNRVQPCYDFQSAHQFERRNQNPYLNVNALYNEFNQLDYTPSKAGYSCRRGENCCSFKGHKQSSAYEPCCSARDIHGHQMLDKMGNQCFPEKILTRSHGVNFVRSLRPDPLKHDESFLFDENSDRNFNVHAHQPYRLPAGSSKVDGQICHGSSPNDLDSGISSNSMQIKYNSVDEVVGRICSMAKDQDGCRFLQTKFTEGCREDIDKIFSEIICEIVELMLDPFGNYLLQKLLDVCNEEQMMLVLKVITGQNGELVRISCDKHGTRVVQKVIEALKTPEQISMVVSSLEPGIVFLMKNNNGNHVAQRCLQYLSKYCEFLMEAAISNCFELATDAQGCCVLQKCLTHSEEGDQKQRLMTEILSKSLSLSKDPFGNYLVQFILSMEIPWATAVVVNELKGNFDILSMEKYSSNVVERCLKLVGENYCVNIIQELLCSPLLPQILQDQYGNYVIQTALRESKVHRELHTILVEAIRPHASALRSSPYGKKVLSCASLSSKK</sequence>
<dbReference type="InterPro" id="IPR011989">
    <property type="entry name" value="ARM-like"/>
</dbReference>
<dbReference type="PANTHER" id="PTHR12537:SF147">
    <property type="entry name" value="PUMILIO HOMOLOG 12"/>
    <property type="match status" value="1"/>
</dbReference>
<dbReference type="FunFam" id="1.25.10.10:FF:000237">
    <property type="entry name" value="Pumilio homolog 9"/>
    <property type="match status" value="1"/>
</dbReference>
<dbReference type="Pfam" id="PF00806">
    <property type="entry name" value="PUF"/>
    <property type="match status" value="8"/>
</dbReference>
<dbReference type="PANTHER" id="PTHR12537">
    <property type="entry name" value="RNA BINDING PROTEIN PUMILIO-RELATED"/>
    <property type="match status" value="1"/>
</dbReference>
<keyword evidence="2" id="KW-0810">Translation regulation</keyword>
<evidence type="ECO:0000313" key="6">
    <source>
        <dbReference type="EMBL" id="KAG0483705.1"/>
    </source>
</evidence>
<dbReference type="PROSITE" id="PS50302">
    <property type="entry name" value="PUM"/>
    <property type="match status" value="6"/>
</dbReference>
<dbReference type="InterPro" id="IPR001313">
    <property type="entry name" value="Pumilio_RNA-bd_rpt"/>
</dbReference>
<dbReference type="InterPro" id="IPR016024">
    <property type="entry name" value="ARM-type_fold"/>
</dbReference>
<evidence type="ECO:0000256" key="1">
    <source>
        <dbReference type="ARBA" id="ARBA00022737"/>
    </source>
</evidence>
<feature type="repeat" description="Pumilio" evidence="4">
    <location>
        <begin position="540"/>
        <end position="579"/>
    </location>
</feature>
<dbReference type="GO" id="GO:0006417">
    <property type="term" value="P:regulation of translation"/>
    <property type="evidence" value="ECO:0007669"/>
    <property type="project" value="UniProtKB-KW"/>
</dbReference>
<evidence type="ECO:0000256" key="2">
    <source>
        <dbReference type="ARBA" id="ARBA00022845"/>
    </source>
</evidence>
<organism evidence="6 7">
    <name type="scientific">Vanilla planifolia</name>
    <name type="common">Vanilla</name>
    <dbReference type="NCBI Taxonomy" id="51239"/>
    <lineage>
        <taxon>Eukaryota</taxon>
        <taxon>Viridiplantae</taxon>
        <taxon>Streptophyta</taxon>
        <taxon>Embryophyta</taxon>
        <taxon>Tracheophyta</taxon>
        <taxon>Spermatophyta</taxon>
        <taxon>Magnoliopsida</taxon>
        <taxon>Liliopsida</taxon>
        <taxon>Asparagales</taxon>
        <taxon>Orchidaceae</taxon>
        <taxon>Vanilloideae</taxon>
        <taxon>Vanilleae</taxon>
        <taxon>Vanilla</taxon>
    </lineage>
</organism>
<accession>A0A835R955</accession>
<comment type="function">
    <text evidence="3">Sequence-specific RNA-binding protein that regulates translation and mRNA stability by binding the 3'-UTR of target mRNAs.</text>
</comment>
<reference evidence="6 7" key="1">
    <citation type="journal article" date="2020" name="Nat. Food">
        <title>A phased Vanilla planifolia genome enables genetic improvement of flavour and production.</title>
        <authorList>
            <person name="Hasing T."/>
            <person name="Tang H."/>
            <person name="Brym M."/>
            <person name="Khazi F."/>
            <person name="Huang T."/>
            <person name="Chambers A.H."/>
        </authorList>
    </citation>
    <scope>NUCLEOTIDE SEQUENCE [LARGE SCALE GENOMIC DNA]</scope>
    <source>
        <tissue evidence="6">Leaf</tissue>
    </source>
</reference>
<dbReference type="SMART" id="SM00025">
    <property type="entry name" value="Pumilio"/>
    <property type="match status" value="8"/>
</dbReference>
<protein>
    <recommendedName>
        <fullName evidence="5">PUM-HD domain-containing protein</fullName>
    </recommendedName>
</protein>
<dbReference type="Gene3D" id="1.25.10.10">
    <property type="entry name" value="Leucine-rich Repeat Variant"/>
    <property type="match status" value="1"/>
</dbReference>
<proteinExistence type="predicted"/>
<dbReference type="EMBL" id="JADCNM010000005">
    <property type="protein sequence ID" value="KAG0483705.1"/>
    <property type="molecule type" value="Genomic_DNA"/>
</dbReference>
<keyword evidence="1" id="KW-0677">Repeat</keyword>
<dbReference type="SUPFAM" id="SSF48371">
    <property type="entry name" value="ARM repeat"/>
    <property type="match status" value="1"/>
</dbReference>
<dbReference type="GO" id="GO:0005737">
    <property type="term" value="C:cytoplasm"/>
    <property type="evidence" value="ECO:0007669"/>
    <property type="project" value="TreeGrafter"/>
</dbReference>